<evidence type="ECO:0000313" key="1">
    <source>
        <dbReference type="EMBL" id="CUS41018.1"/>
    </source>
</evidence>
<proteinExistence type="predicted"/>
<sequence>MSMNSWLMEPSFKLNTIKEDTPQVSLVLLLPFAVFDGQAVLFSDL</sequence>
<gene>
    <name evidence="1" type="ORF">MGWOODY_Tha2318</name>
</gene>
<accession>A0A160TBV3</accession>
<name>A0A160TBV3_9ZZZZ</name>
<organism evidence="1">
    <name type="scientific">hydrothermal vent metagenome</name>
    <dbReference type="NCBI Taxonomy" id="652676"/>
    <lineage>
        <taxon>unclassified sequences</taxon>
        <taxon>metagenomes</taxon>
        <taxon>ecological metagenomes</taxon>
    </lineage>
</organism>
<dbReference type="AlphaFoldDB" id="A0A160TBV3"/>
<reference evidence="1" key="1">
    <citation type="submission" date="2015-10" db="EMBL/GenBank/DDBJ databases">
        <authorList>
            <person name="Gilbert D.G."/>
        </authorList>
    </citation>
    <scope>NUCLEOTIDE SEQUENCE</scope>
</reference>
<dbReference type="EMBL" id="CZQC01000033">
    <property type="protein sequence ID" value="CUS41018.1"/>
    <property type="molecule type" value="Genomic_DNA"/>
</dbReference>
<protein>
    <submittedName>
        <fullName evidence="1">Uncharacterized protein</fullName>
    </submittedName>
</protein>